<evidence type="ECO:0000259" key="11">
    <source>
        <dbReference type="Pfam" id="PF07715"/>
    </source>
</evidence>
<keyword evidence="6 8" id="KW-0472">Membrane</keyword>
<dbReference type="InterPro" id="IPR036942">
    <property type="entry name" value="Beta-barrel_TonB_sf"/>
</dbReference>
<evidence type="ECO:0000313" key="12">
    <source>
        <dbReference type="EMBL" id="GEQ98371.1"/>
    </source>
</evidence>
<evidence type="ECO:0000256" key="5">
    <source>
        <dbReference type="ARBA" id="ARBA00023077"/>
    </source>
</evidence>
<dbReference type="Proteomes" id="UP000322084">
    <property type="component" value="Unassembled WGS sequence"/>
</dbReference>
<dbReference type="SUPFAM" id="SSF56935">
    <property type="entry name" value="Porins"/>
    <property type="match status" value="1"/>
</dbReference>
<evidence type="ECO:0000256" key="1">
    <source>
        <dbReference type="ARBA" id="ARBA00004571"/>
    </source>
</evidence>
<evidence type="ECO:0000256" key="4">
    <source>
        <dbReference type="ARBA" id="ARBA00022692"/>
    </source>
</evidence>
<keyword evidence="2 8" id="KW-0813">Transport</keyword>
<dbReference type="CDD" id="cd01347">
    <property type="entry name" value="ligand_gated_channel"/>
    <property type="match status" value="1"/>
</dbReference>
<dbReference type="Gene3D" id="2.40.170.20">
    <property type="entry name" value="TonB-dependent receptor, beta-barrel domain"/>
    <property type="match status" value="1"/>
</dbReference>
<sequence>MTPSRLAKLSRTTALGALLAVGPALGLEGLSGSAALAQTETADEARPALEQIVVTGTRRLDRTIADSPVPIDVLSASDLSKQGFTETNQMLSNLLPSFNFPQPSITDGTDTTRPATLRGLAPDHTLVLVNGKRRHTSALLNVNGSVGRGSSAVDLNMVPASAIERIEVLRDGAAAQYGSDAIAGVINVVLKSRPEGGSLTATYGQHVTTLPGIPEFSGVATGSNGQPLLDGNGNVQLIPTGKNRSVNDGETLTIQGNLGLSIGERGFFNVSGEYRDRNPTNRQGFDPRVQFSVDDPRELTANRLNHRFGNADVEDISLFYNMGYDLSDEIEFYSFASLGDRQGESAGFFRRPNDSRNTPEVQPNGFLPFIVTDINDKSAAAGVRGSMGEWQFDTSFVWGMDEFNFGVENSLNTSLGPTSPTEFDAGSLRFRHMVANADVQRLVDVGFLDNPLSVAFGAEYRDERYQVRAGEPASFLQGDFPGAAGSQVFPGFQPSNEVTGDRNSWALYAELDTDITSKWNVAIAGRYEDFSDFGSTLNGKLATRYEVMQGLALRGAVSSGFRAPSLSQQFFTSTATNFIDGIPNEVGTFPVESDVAVALGAIPLDAEESFNLSAGFVIDPLPGLNIAVDFYRIKIDDRIVLTENLPSDVVVPLLEGIGITGVQRARFFINGVDTRTRGVDVVATYSYDTDDYGLFRFTAGFNYNETDVTSLKAAPGPLAEANLTGEDLFGRLEQLRFEKGQPKTKTNLGVNWLMEQVGATVRFNRYGKVLDPGTTALTDEVLGAKWVTDVELRYDFNDWLQLSAGANNLFDVYPDASPTGALPDGSGNFSIFNEILPFSSFSPFGFNGRYVYGRATLSW</sequence>
<dbReference type="InterPro" id="IPR000531">
    <property type="entry name" value="Beta-barrel_TonB"/>
</dbReference>
<comment type="caution">
    <text evidence="12">The sequence shown here is derived from an EMBL/GenBank/DDBJ whole genome shotgun (WGS) entry which is preliminary data.</text>
</comment>
<dbReference type="PROSITE" id="PS52016">
    <property type="entry name" value="TONB_DEPENDENT_REC_3"/>
    <property type="match status" value="1"/>
</dbReference>
<proteinExistence type="inferred from homology"/>
<reference evidence="12 13" key="1">
    <citation type="submission" date="2019-09" db="EMBL/GenBank/DDBJ databases">
        <title>NBRP : Genome information of microbial organism related human and environment.</title>
        <authorList>
            <person name="Hattori M."/>
            <person name="Oshima K."/>
            <person name="Inaba H."/>
            <person name="Suda W."/>
            <person name="Sakamoto M."/>
            <person name="Iino T."/>
            <person name="Kitahara M."/>
            <person name="Oshida Y."/>
            <person name="Iida T."/>
            <person name="Kudo T."/>
            <person name="Itoh T."/>
            <person name="Ohkuma M."/>
        </authorList>
    </citation>
    <scope>NUCLEOTIDE SEQUENCE [LARGE SCALE GENOMIC DNA]</scope>
    <source>
        <strain evidence="12 13">Hi-2</strain>
    </source>
</reference>
<organism evidence="12 13">
    <name type="scientific">Iodidimonas gelatinilytica</name>
    <dbReference type="NCBI Taxonomy" id="1236966"/>
    <lineage>
        <taxon>Bacteria</taxon>
        <taxon>Pseudomonadati</taxon>
        <taxon>Pseudomonadota</taxon>
        <taxon>Alphaproteobacteria</taxon>
        <taxon>Iodidimonadales</taxon>
        <taxon>Iodidimonadaceae</taxon>
        <taxon>Iodidimonas</taxon>
    </lineage>
</organism>
<keyword evidence="7 8" id="KW-0998">Cell outer membrane</keyword>
<evidence type="ECO:0000256" key="7">
    <source>
        <dbReference type="ARBA" id="ARBA00023237"/>
    </source>
</evidence>
<keyword evidence="12" id="KW-0675">Receptor</keyword>
<evidence type="ECO:0000256" key="6">
    <source>
        <dbReference type="ARBA" id="ARBA00023136"/>
    </source>
</evidence>
<evidence type="ECO:0000256" key="8">
    <source>
        <dbReference type="PROSITE-ProRule" id="PRU01360"/>
    </source>
</evidence>
<gene>
    <name evidence="12" type="ORF">JCM17844_20080</name>
</gene>
<dbReference type="Pfam" id="PF07715">
    <property type="entry name" value="Plug"/>
    <property type="match status" value="1"/>
</dbReference>
<dbReference type="RefSeq" id="WP_150000694.1">
    <property type="nucleotide sequence ID" value="NZ_BKCL01000006.1"/>
</dbReference>
<dbReference type="GO" id="GO:0009279">
    <property type="term" value="C:cell outer membrane"/>
    <property type="evidence" value="ECO:0007669"/>
    <property type="project" value="UniProtKB-SubCell"/>
</dbReference>
<evidence type="ECO:0000259" key="10">
    <source>
        <dbReference type="Pfam" id="PF00593"/>
    </source>
</evidence>
<protein>
    <submittedName>
        <fullName evidence="12">TonB-dependent receptor</fullName>
    </submittedName>
</protein>
<dbReference type="PANTHER" id="PTHR47234">
    <property type="match status" value="1"/>
</dbReference>
<feature type="domain" description="TonB-dependent receptor-like beta-barrel" evidence="10">
    <location>
        <begin position="340"/>
        <end position="809"/>
    </location>
</feature>
<dbReference type="InterPro" id="IPR039426">
    <property type="entry name" value="TonB-dep_rcpt-like"/>
</dbReference>
<keyword evidence="3 8" id="KW-1134">Transmembrane beta strand</keyword>
<evidence type="ECO:0000313" key="13">
    <source>
        <dbReference type="Proteomes" id="UP000322084"/>
    </source>
</evidence>
<dbReference type="PANTHER" id="PTHR47234:SF3">
    <property type="entry name" value="SECRETIN_TONB SHORT N-TERMINAL DOMAIN-CONTAINING PROTEIN"/>
    <property type="match status" value="1"/>
</dbReference>
<name>A0A5A7MR01_9PROT</name>
<dbReference type="InterPro" id="IPR037066">
    <property type="entry name" value="Plug_dom_sf"/>
</dbReference>
<keyword evidence="5 9" id="KW-0798">TonB box</keyword>
<dbReference type="EMBL" id="BKCL01000006">
    <property type="protein sequence ID" value="GEQ98371.1"/>
    <property type="molecule type" value="Genomic_DNA"/>
</dbReference>
<evidence type="ECO:0000256" key="2">
    <source>
        <dbReference type="ARBA" id="ARBA00022448"/>
    </source>
</evidence>
<keyword evidence="4 8" id="KW-0812">Transmembrane</keyword>
<evidence type="ECO:0000256" key="9">
    <source>
        <dbReference type="RuleBase" id="RU003357"/>
    </source>
</evidence>
<dbReference type="InterPro" id="IPR012910">
    <property type="entry name" value="Plug_dom"/>
</dbReference>
<dbReference type="AlphaFoldDB" id="A0A5A7MR01"/>
<evidence type="ECO:0000256" key="3">
    <source>
        <dbReference type="ARBA" id="ARBA00022452"/>
    </source>
</evidence>
<dbReference type="Gene3D" id="2.170.130.10">
    <property type="entry name" value="TonB-dependent receptor, plug domain"/>
    <property type="match status" value="1"/>
</dbReference>
<comment type="similarity">
    <text evidence="8 9">Belongs to the TonB-dependent receptor family.</text>
</comment>
<comment type="subcellular location">
    <subcellularLocation>
        <location evidence="1 8">Cell outer membrane</location>
        <topology evidence="1 8">Multi-pass membrane protein</topology>
    </subcellularLocation>
</comment>
<dbReference type="Pfam" id="PF00593">
    <property type="entry name" value="TonB_dep_Rec_b-barrel"/>
    <property type="match status" value="1"/>
</dbReference>
<accession>A0A5A7MR01</accession>
<feature type="domain" description="TonB-dependent receptor plug" evidence="11">
    <location>
        <begin position="65"/>
        <end position="185"/>
    </location>
</feature>